<sequence>MSKRANIPSPAISFVGRHNSGKTTLLEKLIAELTQRGFDVGSVKHHTHGNFEIDVPGKDSFRHKAAGATEVVISSPVKVARIRDIDEEIECDEIVDTMPGHDIVIVEGYRNSGLPIIEVMRAASERDTEYSHEFLANLDALAKGLPTTEDFEMPVGVVSDIEPVIVACAEANIPLFGFDSVAEIANYLQENYVRKQVTLVIQAGGESKRMGFPKEDLIFEGKHVIEEQIERFRDYVDEVVITSNHPERLDYLKDDYGIPVKVCRDTLPKQGALTGMYTAFSESSCPRVCCIACDMIFASEHLLAKQIGIMNETKADVVIPVNRHGHEPFHALYNRETCLAAVNRALDNGETRVQGFLCDSQLQFHDMTQADVREAVPRGGCFVNINTPDDMDRFSA</sequence>
<name>A0AA43RIM3_9ACTN</name>
<dbReference type="PANTHER" id="PTHR40072">
    <property type="entry name" value="MOLYBDOPTERIN-GUANINE DINUCLEOTIDE BIOSYNTHESIS ADAPTER PROTEIN-RELATED"/>
    <property type="match status" value="1"/>
</dbReference>
<dbReference type="CDD" id="cd02503">
    <property type="entry name" value="MobA"/>
    <property type="match status" value="1"/>
</dbReference>
<keyword evidence="1" id="KW-0342">GTP-binding</keyword>
<reference evidence="5" key="1">
    <citation type="submission" date="2023-07" db="EMBL/GenBank/DDBJ databases">
        <title>Between Cages and Wild: Unraveling the Impact of Captivity on Animal Microbiomes and Antimicrobial Resistance.</title>
        <authorList>
            <person name="Schmartz G.P."/>
            <person name="Rehner J."/>
            <person name="Schuff M.J."/>
            <person name="Becker S.L."/>
            <person name="Kravczyk M."/>
            <person name="Gurevich A."/>
            <person name="Francke R."/>
            <person name="Mueller R."/>
            <person name="Keller V."/>
            <person name="Keller A."/>
        </authorList>
    </citation>
    <scope>NUCLEOTIDE SEQUENCE</scope>
    <source>
        <strain evidence="5">S12M_St_49</strain>
    </source>
</reference>
<dbReference type="Gene3D" id="3.40.50.300">
    <property type="entry name" value="P-loop containing nucleotide triphosphate hydrolases"/>
    <property type="match status" value="1"/>
</dbReference>
<dbReference type="Pfam" id="PF03205">
    <property type="entry name" value="MobB"/>
    <property type="match status" value="1"/>
</dbReference>
<dbReference type="InterPro" id="IPR004435">
    <property type="entry name" value="MobB_dom"/>
</dbReference>
<organism evidence="5 6">
    <name type="scientific">Phoenicibacter congonensis</name>
    <dbReference type="NCBI Taxonomy" id="1944646"/>
    <lineage>
        <taxon>Bacteria</taxon>
        <taxon>Bacillati</taxon>
        <taxon>Actinomycetota</taxon>
        <taxon>Coriobacteriia</taxon>
        <taxon>Eggerthellales</taxon>
        <taxon>Eggerthellaceae</taxon>
        <taxon>Phoenicibacter</taxon>
    </lineage>
</organism>
<dbReference type="GO" id="GO:0005525">
    <property type="term" value="F:GTP binding"/>
    <property type="evidence" value="ECO:0007669"/>
    <property type="project" value="UniProtKB-KW"/>
</dbReference>
<evidence type="ECO:0000259" key="4">
    <source>
        <dbReference type="Pfam" id="PF12804"/>
    </source>
</evidence>
<dbReference type="InterPro" id="IPR013482">
    <property type="entry name" value="Molybde_CF_guanTrfase"/>
</dbReference>
<dbReference type="CDD" id="cd03116">
    <property type="entry name" value="MobB"/>
    <property type="match status" value="1"/>
</dbReference>
<protein>
    <submittedName>
        <fullName evidence="5">Molybdopterin-guanine dinucleotide biosynthesis protein B</fullName>
    </submittedName>
</protein>
<dbReference type="InterPro" id="IPR025877">
    <property type="entry name" value="MobA-like_NTP_Trfase"/>
</dbReference>
<dbReference type="SUPFAM" id="SSF53448">
    <property type="entry name" value="Nucleotide-diphospho-sugar transferases"/>
    <property type="match status" value="1"/>
</dbReference>
<evidence type="ECO:0000256" key="2">
    <source>
        <dbReference type="ARBA" id="ARBA00023150"/>
    </source>
</evidence>
<proteinExistence type="predicted"/>
<dbReference type="GO" id="GO:0006777">
    <property type="term" value="P:Mo-molybdopterin cofactor biosynthetic process"/>
    <property type="evidence" value="ECO:0007669"/>
    <property type="project" value="UniProtKB-KW"/>
</dbReference>
<dbReference type="Pfam" id="PF12804">
    <property type="entry name" value="NTP_transf_3"/>
    <property type="match status" value="1"/>
</dbReference>
<dbReference type="Proteomes" id="UP001168575">
    <property type="component" value="Unassembled WGS sequence"/>
</dbReference>
<evidence type="ECO:0000256" key="1">
    <source>
        <dbReference type="ARBA" id="ARBA00023134"/>
    </source>
</evidence>
<evidence type="ECO:0000313" key="6">
    <source>
        <dbReference type="Proteomes" id="UP001168575"/>
    </source>
</evidence>
<feature type="domain" description="MobA-like NTP transferase" evidence="4">
    <location>
        <begin position="200"/>
        <end position="352"/>
    </location>
</feature>
<dbReference type="InterPro" id="IPR052539">
    <property type="entry name" value="MGD_biosynthesis_adapter"/>
</dbReference>
<dbReference type="SUPFAM" id="SSF52540">
    <property type="entry name" value="P-loop containing nucleoside triphosphate hydrolases"/>
    <property type="match status" value="1"/>
</dbReference>
<gene>
    <name evidence="5" type="primary">mobB</name>
    <name evidence="5" type="ORF">Q3982_05755</name>
</gene>
<dbReference type="Gene3D" id="3.90.550.10">
    <property type="entry name" value="Spore Coat Polysaccharide Biosynthesis Protein SpsA, Chain A"/>
    <property type="match status" value="1"/>
</dbReference>
<keyword evidence="2" id="KW-0501">Molybdenum cofactor biosynthesis</keyword>
<dbReference type="NCBIfam" id="TIGR00176">
    <property type="entry name" value="mobB"/>
    <property type="match status" value="1"/>
</dbReference>
<keyword evidence="6" id="KW-1185">Reference proteome</keyword>
<keyword evidence="1" id="KW-0547">Nucleotide-binding</keyword>
<dbReference type="InterPro" id="IPR029044">
    <property type="entry name" value="Nucleotide-diphossugar_trans"/>
</dbReference>
<dbReference type="EMBL" id="JAUMVS010000106">
    <property type="protein sequence ID" value="MDO4842164.1"/>
    <property type="molecule type" value="Genomic_DNA"/>
</dbReference>
<evidence type="ECO:0000259" key="3">
    <source>
        <dbReference type="Pfam" id="PF03205"/>
    </source>
</evidence>
<dbReference type="PANTHER" id="PTHR40072:SF1">
    <property type="entry name" value="MOLYBDOPTERIN-GUANINE DINUCLEOTIDE BIOSYNTHESIS ADAPTER PROTEIN"/>
    <property type="match status" value="1"/>
</dbReference>
<dbReference type="InterPro" id="IPR027417">
    <property type="entry name" value="P-loop_NTPase"/>
</dbReference>
<evidence type="ECO:0000313" key="5">
    <source>
        <dbReference type="EMBL" id="MDO4842164.1"/>
    </source>
</evidence>
<accession>A0AA43RIM3</accession>
<dbReference type="AlphaFoldDB" id="A0AA43RIM3"/>
<comment type="caution">
    <text evidence="5">The sequence shown here is derived from an EMBL/GenBank/DDBJ whole genome shotgun (WGS) entry which is preliminary data.</text>
</comment>
<dbReference type="GO" id="GO:0016779">
    <property type="term" value="F:nucleotidyltransferase activity"/>
    <property type="evidence" value="ECO:0007669"/>
    <property type="project" value="UniProtKB-ARBA"/>
</dbReference>
<feature type="domain" description="Molybdopterin-guanine dinucleotide biosynthesis protein B (MobB)" evidence="3">
    <location>
        <begin position="12"/>
        <end position="131"/>
    </location>
</feature>